<dbReference type="RefSeq" id="WP_057183168.1">
    <property type="nucleotide sequence ID" value="NZ_BDQM01000016.1"/>
</dbReference>
<dbReference type="InterPro" id="IPR042098">
    <property type="entry name" value="TauD-like_sf"/>
</dbReference>
<gene>
    <name evidence="2" type="ORF">MTCD1_02177</name>
</gene>
<dbReference type="EMBL" id="BDQM01000016">
    <property type="protein sequence ID" value="GAW96558.1"/>
    <property type="molecule type" value="Genomic_DNA"/>
</dbReference>
<protein>
    <recommendedName>
        <fullName evidence="4">TauD/TfdA-like domain-containing protein</fullName>
    </recommendedName>
</protein>
<dbReference type="SUPFAM" id="SSF51197">
    <property type="entry name" value="Clavaminate synthase-like"/>
    <property type="match status" value="1"/>
</dbReference>
<comment type="caution">
    <text evidence="2">The sequence shown here is derived from an EMBL/GenBank/DDBJ whole genome shotgun (WGS) entry which is preliminary data.</text>
</comment>
<dbReference type="Proteomes" id="UP000197068">
    <property type="component" value="Unassembled WGS sequence"/>
</dbReference>
<reference evidence="2 3" key="1">
    <citation type="submission" date="2017-06" db="EMBL/GenBank/DDBJ databases">
        <title>Whole Genome Sequences of Colwellia marinimaniae MTCD1.</title>
        <authorList>
            <person name="Kusumoto H."/>
            <person name="Inoue M."/>
            <person name="Tanikawa K."/>
            <person name="Maeji H."/>
            <person name="Cameron J.H."/>
            <person name="Bartlett D.H."/>
        </authorList>
    </citation>
    <scope>NUCLEOTIDE SEQUENCE [LARGE SCALE GENOMIC DNA]</scope>
    <source>
        <strain evidence="2 3">MTCD1</strain>
    </source>
</reference>
<evidence type="ECO:0000256" key="1">
    <source>
        <dbReference type="ARBA" id="ARBA00023002"/>
    </source>
</evidence>
<evidence type="ECO:0008006" key="4">
    <source>
        <dbReference type="Google" id="ProtNLM"/>
    </source>
</evidence>
<evidence type="ECO:0000313" key="2">
    <source>
        <dbReference type="EMBL" id="GAW96558.1"/>
    </source>
</evidence>
<proteinExistence type="predicted"/>
<evidence type="ECO:0000313" key="3">
    <source>
        <dbReference type="Proteomes" id="UP000197068"/>
    </source>
</evidence>
<dbReference type="Gene3D" id="3.60.130.10">
    <property type="entry name" value="Clavaminate synthase-like"/>
    <property type="match status" value="1"/>
</dbReference>
<keyword evidence="1" id="KW-0560">Oxidoreductase</keyword>
<sequence>MDIKSELSKKGFVFIPKWEPDAEIEYLAKKFGKIVKVSDYVGHEIIPNTQKIRPKTQSNSSKNQYSGKFGLDAFPFHTDLAHWSKPPKFLMLRCVRGFEQVSTKVLPLKYILDQLFELGLRRAVAQPRSNGSNTKSCLLPLLFKINNQRCIRWDSLFLEAVNDNVKRIQHVMLKNETWDMAIDIKLVDSGDTLILNNHSNFHARSNIPKECIDRELERVYFN</sequence>
<name>A0ABQ0MW18_9GAMM</name>
<accession>A0ABQ0MW18</accession>
<organism evidence="2 3">
    <name type="scientific">Colwellia marinimaniae</name>
    <dbReference type="NCBI Taxonomy" id="1513592"/>
    <lineage>
        <taxon>Bacteria</taxon>
        <taxon>Pseudomonadati</taxon>
        <taxon>Pseudomonadota</taxon>
        <taxon>Gammaproteobacteria</taxon>
        <taxon>Alteromonadales</taxon>
        <taxon>Colwelliaceae</taxon>
        <taxon>Colwellia</taxon>
    </lineage>
</organism>
<keyword evidence="3" id="KW-1185">Reference proteome</keyword>